<dbReference type="EMBL" id="CP155620">
    <property type="protein sequence ID" value="XBJ29950.1"/>
    <property type="molecule type" value="Genomic_DNA"/>
</dbReference>
<dbReference type="InterPro" id="IPR036804">
    <property type="entry name" value="CheR_N_sf"/>
</dbReference>
<evidence type="ECO:0000256" key="2">
    <source>
        <dbReference type="ARBA" id="ARBA00012534"/>
    </source>
</evidence>
<name>A0AAU7E9J8_9BACT</name>
<evidence type="ECO:0000256" key="3">
    <source>
        <dbReference type="ARBA" id="ARBA00022603"/>
    </source>
</evidence>
<accession>A0AAU7E9J8</accession>
<dbReference type="PRINTS" id="PR00996">
    <property type="entry name" value="CHERMTFRASE"/>
</dbReference>
<evidence type="ECO:0000313" key="7">
    <source>
        <dbReference type="EMBL" id="XBJ29950.1"/>
    </source>
</evidence>
<gene>
    <name evidence="7" type="ORF">AAH949_03715</name>
</gene>
<dbReference type="AlphaFoldDB" id="A0AAU7E9J8"/>
<keyword evidence="3 7" id="KW-0489">Methyltransferase</keyword>
<dbReference type="Pfam" id="PF01739">
    <property type="entry name" value="CheR"/>
    <property type="match status" value="1"/>
</dbReference>
<sequence length="260" mass="30761">MNNFHINEQELYEFIKIINEISGIDLSDKKDILPLKLSTFFKRFNITDFKEFVAKLKFNTELRQNTLDFITINETYFHRELTQLKEIIFYAKSLDRTVNILSAPCSSGEEVYSLAILGAQNFVKNLQITGIDINNEMINKAKIGKYTGRTLQRLSEIEKKKFFTQNDEFYTINKKEICNCRFELYNVFDPKFPQFSKFDIIVSRNMMIYFDYDSKIKLLENFYKLLSTTGRLYIGNADLVPENIYFKKVFSSKGVYYEKL</sequence>
<feature type="domain" description="CheR-type methyltransferase" evidence="6">
    <location>
        <begin position="1"/>
        <end position="260"/>
    </location>
</feature>
<dbReference type="SMART" id="SM00138">
    <property type="entry name" value="MeTrc"/>
    <property type="match status" value="1"/>
</dbReference>
<dbReference type="PANTHER" id="PTHR24422">
    <property type="entry name" value="CHEMOTAXIS PROTEIN METHYLTRANSFERASE"/>
    <property type="match status" value="1"/>
</dbReference>
<comment type="catalytic activity">
    <reaction evidence="1">
        <text>L-glutamyl-[protein] + S-adenosyl-L-methionine = [protein]-L-glutamate 5-O-methyl ester + S-adenosyl-L-homocysteine</text>
        <dbReference type="Rhea" id="RHEA:24452"/>
        <dbReference type="Rhea" id="RHEA-COMP:10208"/>
        <dbReference type="Rhea" id="RHEA-COMP:10311"/>
        <dbReference type="ChEBI" id="CHEBI:29973"/>
        <dbReference type="ChEBI" id="CHEBI:57856"/>
        <dbReference type="ChEBI" id="CHEBI:59789"/>
        <dbReference type="ChEBI" id="CHEBI:82795"/>
        <dbReference type="EC" id="2.1.1.80"/>
    </reaction>
</comment>
<proteinExistence type="predicted"/>
<organism evidence="7">
    <name type="scientific">Campylobacter sp. CCS1377</name>
    <dbReference type="NCBI Taxonomy" id="3158229"/>
    <lineage>
        <taxon>Bacteria</taxon>
        <taxon>Pseudomonadati</taxon>
        <taxon>Campylobacterota</taxon>
        <taxon>Epsilonproteobacteria</taxon>
        <taxon>Campylobacterales</taxon>
        <taxon>Campylobacteraceae</taxon>
        <taxon>Campylobacter</taxon>
    </lineage>
</organism>
<dbReference type="GO" id="GO:0032259">
    <property type="term" value="P:methylation"/>
    <property type="evidence" value="ECO:0007669"/>
    <property type="project" value="UniProtKB-KW"/>
</dbReference>
<dbReference type="Gene3D" id="1.10.155.10">
    <property type="entry name" value="Chemotaxis receptor methyltransferase CheR, N-terminal domain"/>
    <property type="match status" value="1"/>
</dbReference>
<keyword evidence="4" id="KW-0808">Transferase</keyword>
<dbReference type="GO" id="GO:0008983">
    <property type="term" value="F:protein-glutamate O-methyltransferase activity"/>
    <property type="evidence" value="ECO:0007669"/>
    <property type="project" value="UniProtKB-EC"/>
</dbReference>
<evidence type="ECO:0000256" key="1">
    <source>
        <dbReference type="ARBA" id="ARBA00001541"/>
    </source>
</evidence>
<dbReference type="RefSeq" id="WP_134239119.1">
    <property type="nucleotide sequence ID" value="NZ_CP155620.1"/>
</dbReference>
<dbReference type="InterPro" id="IPR000780">
    <property type="entry name" value="CheR_MeTrfase"/>
</dbReference>
<dbReference type="CDD" id="cd02440">
    <property type="entry name" value="AdoMet_MTases"/>
    <property type="match status" value="1"/>
</dbReference>
<dbReference type="PANTHER" id="PTHR24422:SF19">
    <property type="entry name" value="CHEMOTAXIS PROTEIN METHYLTRANSFERASE"/>
    <property type="match status" value="1"/>
</dbReference>
<dbReference type="PROSITE" id="PS50123">
    <property type="entry name" value="CHER"/>
    <property type="match status" value="1"/>
</dbReference>
<dbReference type="InterPro" id="IPR029063">
    <property type="entry name" value="SAM-dependent_MTases_sf"/>
</dbReference>
<keyword evidence="5" id="KW-0949">S-adenosyl-L-methionine</keyword>
<dbReference type="InterPro" id="IPR050903">
    <property type="entry name" value="Bact_Chemotaxis_MeTrfase"/>
</dbReference>
<reference evidence="7" key="1">
    <citation type="submission" date="2024-05" db="EMBL/GenBank/DDBJ databases">
        <title>Campylobacter coli isolated from environmental waters in Slovenia.</title>
        <authorList>
            <person name="Zautner A.E."/>
            <person name="Bunk B."/>
            <person name="Riedel T."/>
            <person name="Sproeer C."/>
        </authorList>
    </citation>
    <scope>NUCLEOTIDE SEQUENCE</scope>
    <source>
        <strain evidence="7">CCS1377</strain>
    </source>
</reference>
<dbReference type="EC" id="2.1.1.80" evidence="2"/>
<dbReference type="InterPro" id="IPR022642">
    <property type="entry name" value="CheR_C"/>
</dbReference>
<dbReference type="Gene3D" id="3.40.50.150">
    <property type="entry name" value="Vaccinia Virus protein VP39"/>
    <property type="match status" value="1"/>
</dbReference>
<evidence type="ECO:0000256" key="5">
    <source>
        <dbReference type="ARBA" id="ARBA00022691"/>
    </source>
</evidence>
<protein>
    <recommendedName>
        <fullName evidence="2">protein-glutamate O-methyltransferase</fullName>
        <ecNumber evidence="2">2.1.1.80</ecNumber>
    </recommendedName>
</protein>
<dbReference type="SUPFAM" id="SSF47757">
    <property type="entry name" value="Chemotaxis receptor methyltransferase CheR, N-terminal domain"/>
    <property type="match status" value="1"/>
</dbReference>
<evidence type="ECO:0000256" key="4">
    <source>
        <dbReference type="ARBA" id="ARBA00022679"/>
    </source>
</evidence>
<dbReference type="SUPFAM" id="SSF53335">
    <property type="entry name" value="S-adenosyl-L-methionine-dependent methyltransferases"/>
    <property type="match status" value="1"/>
</dbReference>
<evidence type="ECO:0000259" key="6">
    <source>
        <dbReference type="PROSITE" id="PS50123"/>
    </source>
</evidence>